<dbReference type="GO" id="GO:0004792">
    <property type="term" value="F:thiosulfate-cyanide sulfurtransferase activity"/>
    <property type="evidence" value="ECO:0007669"/>
    <property type="project" value="TreeGrafter"/>
</dbReference>
<reference evidence="5" key="1">
    <citation type="submission" date="2015-05" db="EMBL/GenBank/DDBJ databases">
        <authorList>
            <person name="Rodrigo-Torres Lidia"/>
            <person name="Arahal R.David."/>
        </authorList>
    </citation>
    <scope>NUCLEOTIDE SEQUENCE [LARGE SCALE GENOMIC DNA]</scope>
    <source>
        <strain evidence="5">CECT 7321</strain>
    </source>
</reference>
<keyword evidence="2" id="KW-0472">Membrane</keyword>
<evidence type="ECO:0000259" key="3">
    <source>
        <dbReference type="Pfam" id="PF00899"/>
    </source>
</evidence>
<proteinExistence type="inferred from homology"/>
<evidence type="ECO:0000313" key="4">
    <source>
        <dbReference type="EMBL" id="CRL11408.1"/>
    </source>
</evidence>
<evidence type="ECO:0000313" key="5">
    <source>
        <dbReference type="Proteomes" id="UP000043764"/>
    </source>
</evidence>
<name>A0A0H5D3U0_9RHOB</name>
<dbReference type="SUPFAM" id="SSF69572">
    <property type="entry name" value="Activating enzymes of the ubiquitin-like proteins"/>
    <property type="match status" value="1"/>
</dbReference>
<dbReference type="GO" id="GO:0008641">
    <property type="term" value="F:ubiquitin-like modifier activating enzyme activity"/>
    <property type="evidence" value="ECO:0007669"/>
    <property type="project" value="InterPro"/>
</dbReference>
<dbReference type="EMBL" id="CVRL01000033">
    <property type="protein sequence ID" value="CRL11408.1"/>
    <property type="molecule type" value="Genomic_DNA"/>
</dbReference>
<dbReference type="FunFam" id="3.40.50.720:FF:000080">
    <property type="entry name" value="Thiazole biosynthesis adenylyltransferase ThiF"/>
    <property type="match status" value="1"/>
</dbReference>
<keyword evidence="4" id="KW-0808">Transferase</keyword>
<keyword evidence="4" id="KW-0548">Nucleotidyltransferase</keyword>
<protein>
    <submittedName>
        <fullName evidence="4">Molybdopterin-synthase adenylyltransferase</fullName>
        <ecNumber evidence="4">2.7.7.80</ecNumber>
    </submittedName>
</protein>
<keyword evidence="2" id="KW-0812">Transmembrane</keyword>
<dbReference type="AlphaFoldDB" id="A0A0H5D3U0"/>
<dbReference type="EC" id="2.7.7.80" evidence="4"/>
<dbReference type="CDD" id="cd00757">
    <property type="entry name" value="ThiF_MoeB_HesA_family"/>
    <property type="match status" value="1"/>
</dbReference>
<accession>A0A0H5D3U0</accession>
<evidence type="ECO:0000256" key="1">
    <source>
        <dbReference type="ARBA" id="ARBA00009919"/>
    </source>
</evidence>
<dbReference type="RefSeq" id="WP_050673531.1">
    <property type="nucleotide sequence ID" value="NZ_CVRL01000033.1"/>
</dbReference>
<gene>
    <name evidence="4" type="primary">moeB</name>
    <name evidence="4" type="ORF">NIT7321_02272</name>
</gene>
<dbReference type="GO" id="GO:0008146">
    <property type="term" value="F:sulfotransferase activity"/>
    <property type="evidence" value="ECO:0007669"/>
    <property type="project" value="TreeGrafter"/>
</dbReference>
<dbReference type="InterPro" id="IPR045886">
    <property type="entry name" value="ThiF/MoeB/HesA"/>
</dbReference>
<dbReference type="PANTHER" id="PTHR10953:SF102">
    <property type="entry name" value="ADENYLYLTRANSFERASE AND SULFURTRANSFERASE MOCS3"/>
    <property type="match status" value="1"/>
</dbReference>
<dbReference type="GO" id="GO:0061605">
    <property type="term" value="F:molybdopterin-synthase adenylyltransferase activity"/>
    <property type="evidence" value="ECO:0007669"/>
    <property type="project" value="UniProtKB-EC"/>
</dbReference>
<feature type="transmembrane region" description="Helical" evidence="2">
    <location>
        <begin position="21"/>
        <end position="43"/>
    </location>
</feature>
<organism evidence="4 5">
    <name type="scientific">Phaeobacter italicus</name>
    <dbReference type="NCBI Taxonomy" id="481446"/>
    <lineage>
        <taxon>Bacteria</taxon>
        <taxon>Pseudomonadati</taxon>
        <taxon>Pseudomonadota</taxon>
        <taxon>Alphaproteobacteria</taxon>
        <taxon>Rhodobacterales</taxon>
        <taxon>Roseobacteraceae</taxon>
        <taxon>Phaeobacter</taxon>
    </lineage>
</organism>
<dbReference type="Pfam" id="PF00899">
    <property type="entry name" value="ThiF"/>
    <property type="match status" value="1"/>
</dbReference>
<dbReference type="InterPro" id="IPR035985">
    <property type="entry name" value="Ubiquitin-activating_enz"/>
</dbReference>
<comment type="similarity">
    <text evidence="1">Belongs to the HesA/MoeB/ThiF family.</text>
</comment>
<dbReference type="STRING" id="481446.NIT7645_00669"/>
<sequence>MSRFERQIALPEIGRDGQDRLAAAHVLVVGAGGLGCPVLQYLAGAGIGEITVMDGDSVETTNLPRQPLYTVADIGRYKVEAARARLSAMAPELRLHPHARDLTPDNAHAAIRPADVVIDAADSYAVSYTLSDHCLQTGTPLISASALAQGGYVGGFCGGAPSLRAVFPDPPDSAATCASSGIMGPVVGMIGALQAQLALKVILNHSPSPLGRLFSVDLADLQMGGFDFSGAAEPEQIVPFIGAAALRDGDHVIDLRSTAEAPRPATPNALRIAPQNLQRDLLPPGSGRVVLACRTGLRAWRAAAALGDDLAPRLALLALGDPR</sequence>
<dbReference type="PANTHER" id="PTHR10953">
    <property type="entry name" value="UBIQUITIN-ACTIVATING ENZYME E1"/>
    <property type="match status" value="1"/>
</dbReference>
<keyword evidence="2" id="KW-1133">Transmembrane helix</keyword>
<dbReference type="InterPro" id="IPR000594">
    <property type="entry name" value="ThiF_NAD_FAD-bd"/>
</dbReference>
<dbReference type="InterPro" id="IPR036873">
    <property type="entry name" value="Rhodanese-like_dom_sf"/>
</dbReference>
<dbReference type="Gene3D" id="3.40.50.720">
    <property type="entry name" value="NAD(P)-binding Rossmann-like Domain"/>
    <property type="match status" value="1"/>
</dbReference>
<dbReference type="GO" id="GO:0005829">
    <property type="term" value="C:cytosol"/>
    <property type="evidence" value="ECO:0007669"/>
    <property type="project" value="TreeGrafter"/>
</dbReference>
<dbReference type="Proteomes" id="UP000043764">
    <property type="component" value="Unassembled WGS sequence"/>
</dbReference>
<keyword evidence="5" id="KW-1185">Reference proteome</keyword>
<evidence type="ECO:0000256" key="2">
    <source>
        <dbReference type="SAM" id="Phobius"/>
    </source>
</evidence>
<feature type="domain" description="THIF-type NAD/FAD binding fold" evidence="3">
    <location>
        <begin position="5"/>
        <end position="223"/>
    </location>
</feature>
<dbReference type="SUPFAM" id="SSF52821">
    <property type="entry name" value="Rhodanese/Cell cycle control phosphatase"/>
    <property type="match status" value="1"/>
</dbReference>